<dbReference type="RefSeq" id="WP_234239002.1">
    <property type="nucleotide sequence ID" value="NZ_JABFTS010000002.1"/>
</dbReference>
<sequence length="100" mass="11226">MSIRKLKNLRSQWFDSVNEGRQLELFAADEAGQPLKDVQYPLLSILADEKSGELLLELSTSKGVVQVPASEVKAMIEAASGQVHSELWYEKNVYDQDENT</sequence>
<organism evidence="1 2">
    <name type="scientific">Billgrantia desiderata</name>
    <dbReference type="NCBI Taxonomy" id="52021"/>
    <lineage>
        <taxon>Bacteria</taxon>
        <taxon>Pseudomonadati</taxon>
        <taxon>Pseudomonadota</taxon>
        <taxon>Gammaproteobacteria</taxon>
        <taxon>Oceanospirillales</taxon>
        <taxon>Halomonadaceae</taxon>
        <taxon>Billgrantia</taxon>
    </lineage>
</organism>
<protein>
    <submittedName>
        <fullName evidence="1">Uncharacterized protein</fullName>
    </submittedName>
</protein>
<name>A0AAW4YQU9_9GAMM</name>
<reference evidence="1" key="2">
    <citation type="journal article" date="2021" name="Front. Microbiol.">
        <title>Aerobic Denitrification and Heterotrophic Sulfur Oxidation in the Genus Halomonas Revealed by Six Novel Species Characterizations and Genome-Based Analysis.</title>
        <authorList>
            <person name="Wang L."/>
            <person name="Shao Z."/>
        </authorList>
    </citation>
    <scope>NUCLEOTIDE SEQUENCE</scope>
    <source>
        <strain evidence="1">MCCC 1A05776</strain>
    </source>
</reference>
<reference evidence="1" key="1">
    <citation type="submission" date="2020-05" db="EMBL/GenBank/DDBJ databases">
        <authorList>
            <person name="Wang L."/>
            <person name="Shao Z."/>
        </authorList>
    </citation>
    <scope>NUCLEOTIDE SEQUENCE</scope>
    <source>
        <strain evidence="1">MCCC 1A05776</strain>
    </source>
</reference>
<proteinExistence type="predicted"/>
<comment type="caution">
    <text evidence="1">The sequence shown here is derived from an EMBL/GenBank/DDBJ whole genome shotgun (WGS) entry which is preliminary data.</text>
</comment>
<evidence type="ECO:0000313" key="1">
    <source>
        <dbReference type="EMBL" id="MCE8051067.1"/>
    </source>
</evidence>
<dbReference type="AlphaFoldDB" id="A0AAW4YQU9"/>
<gene>
    <name evidence="1" type="ORF">HOP61_07165</name>
</gene>
<evidence type="ECO:0000313" key="2">
    <source>
        <dbReference type="Proteomes" id="UP001320178"/>
    </source>
</evidence>
<dbReference type="EMBL" id="JABFTS010000002">
    <property type="protein sequence ID" value="MCE8051067.1"/>
    <property type="molecule type" value="Genomic_DNA"/>
</dbReference>
<accession>A0AAW4YQU9</accession>
<dbReference type="Proteomes" id="UP001320178">
    <property type="component" value="Unassembled WGS sequence"/>
</dbReference>